<proteinExistence type="predicted"/>
<sequence length="118" mass="13878">MWFNLGGSLVRFNMEDFCLISGVRCFGVEKRSKYDACYCRIKHEFLSELRNISTSEVSDFFLKNYQLSDSDVVKFGCLFLLTNVMFTTSYKRSVEDSLMVLVDSNEMNAYRWRNELLN</sequence>
<protein>
    <recommendedName>
        <fullName evidence="1">DUF1985 domain-containing protein</fullName>
    </recommendedName>
</protein>
<dbReference type="InterPro" id="IPR015410">
    <property type="entry name" value="DUF1985"/>
</dbReference>
<comment type="caution">
    <text evidence="2">The sequence shown here is derived from an EMBL/GenBank/DDBJ whole genome shotgun (WGS) entry which is preliminary data.</text>
</comment>
<dbReference type="AlphaFoldDB" id="A0ABD1P0F6"/>
<evidence type="ECO:0000313" key="4">
    <source>
        <dbReference type="Proteomes" id="UP001604336"/>
    </source>
</evidence>
<dbReference type="PANTHER" id="PTHR48449">
    <property type="entry name" value="DUF1985 DOMAIN-CONTAINING PROTEIN"/>
    <property type="match status" value="1"/>
</dbReference>
<reference evidence="2" key="2">
    <citation type="submission" date="2024-07" db="EMBL/GenBank/DDBJ databases">
        <title>Two chromosome-level genome assemblies of Korean endemic species Abeliophyllum distichum and Forsythia ovata (Oleaceae).</title>
        <authorList>
            <person name="Mun J.H."/>
        </authorList>
    </citation>
    <scope>NUCLEOTIDE SEQUENCE</scope>
    <source>
        <strain evidence="2">KNKB198505000391</strain>
        <tissue evidence="2">Leaf</tissue>
    </source>
</reference>
<evidence type="ECO:0000313" key="2">
    <source>
        <dbReference type="EMBL" id="KAL2456818.1"/>
    </source>
</evidence>
<evidence type="ECO:0000313" key="3">
    <source>
        <dbReference type="EMBL" id="KAL2465689.1"/>
    </source>
</evidence>
<dbReference type="EMBL" id="JBFOLK010000088">
    <property type="protein sequence ID" value="KAL2456818.1"/>
    <property type="molecule type" value="Genomic_DNA"/>
</dbReference>
<accession>A0ABD1P0F6</accession>
<keyword evidence="4" id="KW-1185">Reference proteome</keyword>
<gene>
    <name evidence="3" type="ORF">Adt_41540</name>
    <name evidence="2" type="ORF">Adt_46621</name>
</gene>
<dbReference type="EMBL" id="JBFOLK010000013">
    <property type="protein sequence ID" value="KAL2465689.1"/>
    <property type="molecule type" value="Genomic_DNA"/>
</dbReference>
<dbReference type="Pfam" id="PF09331">
    <property type="entry name" value="DUF1985"/>
    <property type="match status" value="1"/>
</dbReference>
<evidence type="ECO:0000259" key="1">
    <source>
        <dbReference type="Pfam" id="PF09331"/>
    </source>
</evidence>
<dbReference type="Proteomes" id="UP001604336">
    <property type="component" value="Unassembled WGS sequence"/>
</dbReference>
<dbReference type="PANTHER" id="PTHR48449:SF1">
    <property type="entry name" value="DUF1985 DOMAIN-CONTAINING PROTEIN"/>
    <property type="match status" value="1"/>
</dbReference>
<organism evidence="2 4">
    <name type="scientific">Abeliophyllum distichum</name>
    <dbReference type="NCBI Taxonomy" id="126358"/>
    <lineage>
        <taxon>Eukaryota</taxon>
        <taxon>Viridiplantae</taxon>
        <taxon>Streptophyta</taxon>
        <taxon>Embryophyta</taxon>
        <taxon>Tracheophyta</taxon>
        <taxon>Spermatophyta</taxon>
        <taxon>Magnoliopsida</taxon>
        <taxon>eudicotyledons</taxon>
        <taxon>Gunneridae</taxon>
        <taxon>Pentapetalae</taxon>
        <taxon>asterids</taxon>
        <taxon>lamiids</taxon>
        <taxon>Lamiales</taxon>
        <taxon>Oleaceae</taxon>
        <taxon>Forsythieae</taxon>
        <taxon>Abeliophyllum</taxon>
    </lineage>
</organism>
<name>A0ABD1P0F6_9LAMI</name>
<reference evidence="4" key="1">
    <citation type="submission" date="2024-07" db="EMBL/GenBank/DDBJ databases">
        <title>Two chromosome-level genome assemblies of Korean endemic species Abeliophyllum distichum and Forsythia ovata (Oleaceae).</title>
        <authorList>
            <person name="Jang H."/>
        </authorList>
    </citation>
    <scope>NUCLEOTIDE SEQUENCE [LARGE SCALE GENOMIC DNA]</scope>
</reference>
<feature type="domain" description="DUF1985" evidence="1">
    <location>
        <begin position="1"/>
        <end position="114"/>
    </location>
</feature>